<dbReference type="PANTHER" id="PTHR18978">
    <property type="entry name" value="GRIP-1 ASSOCIATED PROTEIN 1"/>
    <property type="match status" value="1"/>
</dbReference>
<accession>A0A8C7XZS8</accession>
<dbReference type="GO" id="GO:0098887">
    <property type="term" value="P:neurotransmitter receptor transport, endosome to postsynaptic membrane"/>
    <property type="evidence" value="ECO:0007669"/>
    <property type="project" value="TreeGrafter"/>
</dbReference>
<dbReference type="GO" id="GO:1905244">
    <property type="term" value="P:regulation of modification of synaptic structure"/>
    <property type="evidence" value="ECO:0007669"/>
    <property type="project" value="TreeGrafter"/>
</dbReference>
<feature type="region of interest" description="Disordered" evidence="2">
    <location>
        <begin position="111"/>
        <end position="134"/>
    </location>
</feature>
<name>A0A8C7XZS8_9TELE</name>
<dbReference type="GeneTree" id="ENSGT00720000108868"/>
<keyword evidence="1" id="KW-0175">Coiled coil</keyword>
<dbReference type="GO" id="GO:0098978">
    <property type="term" value="C:glutamatergic synapse"/>
    <property type="evidence" value="ECO:0007669"/>
    <property type="project" value="TreeGrafter"/>
</dbReference>
<dbReference type="InterPro" id="IPR026204">
    <property type="entry name" value="GRIPAP1"/>
</dbReference>
<feature type="chain" id="PRO_5034879708" evidence="3">
    <location>
        <begin position="21"/>
        <end position="437"/>
    </location>
</feature>
<dbReference type="Proteomes" id="UP000694383">
    <property type="component" value="Unplaced"/>
</dbReference>
<dbReference type="AlphaFoldDB" id="A0A8C7XZS8"/>
<reference evidence="4" key="2">
    <citation type="submission" date="2025-09" db="UniProtKB">
        <authorList>
            <consortium name="Ensembl"/>
        </authorList>
    </citation>
    <scope>IDENTIFICATION</scope>
</reference>
<evidence type="ECO:0000313" key="5">
    <source>
        <dbReference type="Proteomes" id="UP000694383"/>
    </source>
</evidence>
<reference evidence="4" key="1">
    <citation type="submission" date="2025-08" db="UniProtKB">
        <authorList>
            <consortium name="Ensembl"/>
        </authorList>
    </citation>
    <scope>IDENTIFICATION</scope>
</reference>
<dbReference type="GO" id="GO:0099152">
    <property type="term" value="P:regulation of neurotransmitter receptor transport, endosome to postsynaptic membrane"/>
    <property type="evidence" value="ECO:0007669"/>
    <property type="project" value="TreeGrafter"/>
</dbReference>
<keyword evidence="5" id="KW-1185">Reference proteome</keyword>
<dbReference type="Gene3D" id="1.10.287.1490">
    <property type="match status" value="1"/>
</dbReference>
<proteinExistence type="predicted"/>
<keyword evidence="3" id="KW-0732">Signal</keyword>
<dbReference type="PANTHER" id="PTHR18978:SF1">
    <property type="entry name" value="GRIP1-ASSOCIATED PROTEIN 1"/>
    <property type="match status" value="1"/>
</dbReference>
<evidence type="ECO:0000256" key="3">
    <source>
        <dbReference type="SAM" id="SignalP"/>
    </source>
</evidence>
<evidence type="ECO:0000256" key="1">
    <source>
        <dbReference type="SAM" id="Coils"/>
    </source>
</evidence>
<feature type="signal peptide" evidence="3">
    <location>
        <begin position="1"/>
        <end position="20"/>
    </location>
</feature>
<evidence type="ECO:0000313" key="4">
    <source>
        <dbReference type="Ensembl" id="ENSOSIP00000021148.1"/>
    </source>
</evidence>
<feature type="coiled-coil region" evidence="1">
    <location>
        <begin position="254"/>
        <end position="416"/>
    </location>
</feature>
<protein>
    <submittedName>
        <fullName evidence="4">GRIP1 associated protein 1</fullName>
    </submittedName>
</protein>
<dbReference type="GO" id="GO:0098998">
    <property type="term" value="C:extrinsic component of postsynaptic early endosome membrane"/>
    <property type="evidence" value="ECO:0007669"/>
    <property type="project" value="TreeGrafter"/>
</dbReference>
<organism evidence="4 5">
    <name type="scientific">Oryzias sinensis</name>
    <name type="common">Chinese medaka</name>
    <dbReference type="NCBI Taxonomy" id="183150"/>
    <lineage>
        <taxon>Eukaryota</taxon>
        <taxon>Metazoa</taxon>
        <taxon>Chordata</taxon>
        <taxon>Craniata</taxon>
        <taxon>Vertebrata</taxon>
        <taxon>Euteleostomi</taxon>
        <taxon>Actinopterygii</taxon>
        <taxon>Neopterygii</taxon>
        <taxon>Teleostei</taxon>
        <taxon>Neoteleostei</taxon>
        <taxon>Acanthomorphata</taxon>
        <taxon>Ovalentaria</taxon>
        <taxon>Atherinomorphae</taxon>
        <taxon>Beloniformes</taxon>
        <taxon>Adrianichthyidae</taxon>
        <taxon>Oryziinae</taxon>
        <taxon>Oryzias</taxon>
    </lineage>
</organism>
<dbReference type="Ensembl" id="ENSOSIT00000022318.1">
    <property type="protein sequence ID" value="ENSOSIP00000021148.1"/>
    <property type="gene ID" value="ENSOSIG00000011193.1"/>
</dbReference>
<evidence type="ECO:0000256" key="2">
    <source>
        <dbReference type="SAM" id="MobiDB-lite"/>
    </source>
</evidence>
<dbReference type="GO" id="GO:0099158">
    <property type="term" value="P:regulation of recycling endosome localization within postsynapse"/>
    <property type="evidence" value="ECO:0007669"/>
    <property type="project" value="TreeGrafter"/>
</dbReference>
<sequence>MCVCVFCLCVCVCVCVCAQAQLLELRTQNYQLSDDLRKNTAELGALRQKNGLLERDLVKAQKEVDALLSENEMLQGKLHSQEDDFRLQNSTLMTELSKLCTQIEQLEKENRDLKQEGGASISSPPPNSASSPMDGELLRLQAENSALQKKMKAPSLGLSEKSIERSVGKQAALGWSAALCPITHCFGPELEMALNTEQEEKRLLKEQIHSLEVHTHSHTVTHQGENDMGLWPPSLADVNVLCHLCCRTKIDEINQRKEEELKALNTCMQKLQTDLTGANRTTEELREQLQSRDREHQEALHNLKDQIQTVKTQEMNLLREQQEALTAELQQRRAEQEALMAQKDDLNSQLQEMSFANRKLLEQLTEEGLEKERLLRELDEAKKTAEKRKAMLDDMAIQLNQEKSDHKEALSDLKLQHEKEVSCSIQVCVNLSSFSLK</sequence>
<dbReference type="GO" id="GO:0098837">
    <property type="term" value="C:postsynaptic recycling endosome"/>
    <property type="evidence" value="ECO:0007669"/>
    <property type="project" value="TreeGrafter"/>
</dbReference>